<proteinExistence type="predicted"/>
<feature type="compositionally biased region" description="Low complexity" evidence="1">
    <location>
        <begin position="98"/>
        <end position="107"/>
    </location>
</feature>
<accession>A0A4Y7SS54</accession>
<feature type="compositionally biased region" description="Basic residues" evidence="1">
    <location>
        <begin position="140"/>
        <end position="149"/>
    </location>
</feature>
<dbReference type="AlphaFoldDB" id="A0A4Y7SS54"/>
<evidence type="ECO:0000256" key="1">
    <source>
        <dbReference type="SAM" id="MobiDB-lite"/>
    </source>
</evidence>
<comment type="caution">
    <text evidence="3">The sequence shown here is derived from an EMBL/GenBank/DDBJ whole genome shotgun (WGS) entry which is preliminary data.</text>
</comment>
<dbReference type="Proteomes" id="UP000298030">
    <property type="component" value="Unassembled WGS sequence"/>
</dbReference>
<evidence type="ECO:0000313" key="3">
    <source>
        <dbReference type="EMBL" id="TEB24696.1"/>
    </source>
</evidence>
<feature type="signal peptide" evidence="2">
    <location>
        <begin position="1"/>
        <end position="21"/>
    </location>
</feature>
<protein>
    <recommendedName>
        <fullName evidence="5">EF-hand domain-containing protein</fullName>
    </recommendedName>
</protein>
<organism evidence="3 4">
    <name type="scientific">Coprinellus micaceus</name>
    <name type="common">Glistening ink-cap mushroom</name>
    <name type="synonym">Coprinus micaceus</name>
    <dbReference type="NCBI Taxonomy" id="71717"/>
    <lineage>
        <taxon>Eukaryota</taxon>
        <taxon>Fungi</taxon>
        <taxon>Dikarya</taxon>
        <taxon>Basidiomycota</taxon>
        <taxon>Agaricomycotina</taxon>
        <taxon>Agaricomycetes</taxon>
        <taxon>Agaricomycetidae</taxon>
        <taxon>Agaricales</taxon>
        <taxon>Agaricineae</taxon>
        <taxon>Psathyrellaceae</taxon>
        <taxon>Coprinellus</taxon>
    </lineage>
</organism>
<feature type="chain" id="PRO_5021219672" description="EF-hand domain-containing protein" evidence="2">
    <location>
        <begin position="22"/>
        <end position="215"/>
    </location>
</feature>
<dbReference type="EMBL" id="QPFP01000064">
    <property type="protein sequence ID" value="TEB24696.1"/>
    <property type="molecule type" value="Genomic_DNA"/>
</dbReference>
<gene>
    <name evidence="3" type="ORF">FA13DRAFT_1297385</name>
</gene>
<dbReference type="OrthoDB" id="3070020at2759"/>
<evidence type="ECO:0008006" key="5">
    <source>
        <dbReference type="Google" id="ProtNLM"/>
    </source>
</evidence>
<reference evidence="3 4" key="1">
    <citation type="journal article" date="2019" name="Nat. Ecol. Evol.">
        <title>Megaphylogeny resolves global patterns of mushroom evolution.</title>
        <authorList>
            <person name="Varga T."/>
            <person name="Krizsan K."/>
            <person name="Foldi C."/>
            <person name="Dima B."/>
            <person name="Sanchez-Garcia M."/>
            <person name="Sanchez-Ramirez S."/>
            <person name="Szollosi G.J."/>
            <person name="Szarkandi J.G."/>
            <person name="Papp V."/>
            <person name="Albert L."/>
            <person name="Andreopoulos W."/>
            <person name="Angelini C."/>
            <person name="Antonin V."/>
            <person name="Barry K.W."/>
            <person name="Bougher N.L."/>
            <person name="Buchanan P."/>
            <person name="Buyck B."/>
            <person name="Bense V."/>
            <person name="Catcheside P."/>
            <person name="Chovatia M."/>
            <person name="Cooper J."/>
            <person name="Damon W."/>
            <person name="Desjardin D."/>
            <person name="Finy P."/>
            <person name="Geml J."/>
            <person name="Haridas S."/>
            <person name="Hughes K."/>
            <person name="Justo A."/>
            <person name="Karasinski D."/>
            <person name="Kautmanova I."/>
            <person name="Kiss B."/>
            <person name="Kocsube S."/>
            <person name="Kotiranta H."/>
            <person name="LaButti K.M."/>
            <person name="Lechner B.E."/>
            <person name="Liimatainen K."/>
            <person name="Lipzen A."/>
            <person name="Lukacs Z."/>
            <person name="Mihaltcheva S."/>
            <person name="Morgado L.N."/>
            <person name="Niskanen T."/>
            <person name="Noordeloos M.E."/>
            <person name="Ohm R.A."/>
            <person name="Ortiz-Santana B."/>
            <person name="Ovrebo C."/>
            <person name="Racz N."/>
            <person name="Riley R."/>
            <person name="Savchenko A."/>
            <person name="Shiryaev A."/>
            <person name="Soop K."/>
            <person name="Spirin V."/>
            <person name="Szebenyi C."/>
            <person name="Tomsovsky M."/>
            <person name="Tulloss R.E."/>
            <person name="Uehling J."/>
            <person name="Grigoriev I.V."/>
            <person name="Vagvolgyi C."/>
            <person name="Papp T."/>
            <person name="Martin F.M."/>
            <person name="Miettinen O."/>
            <person name="Hibbett D.S."/>
            <person name="Nagy L.G."/>
        </authorList>
    </citation>
    <scope>NUCLEOTIDE SEQUENCE [LARGE SCALE GENOMIC DNA]</scope>
    <source>
        <strain evidence="3 4">FP101781</strain>
    </source>
</reference>
<feature type="compositionally biased region" description="Low complexity" evidence="1">
    <location>
        <begin position="116"/>
        <end position="131"/>
    </location>
</feature>
<keyword evidence="2" id="KW-0732">Signal</keyword>
<sequence>MVKLAVTFVFTAALAIATVRAQEAGAETVEEVLSRDVSSTDSDLFGRAAAKVMNDLFSREELSEVYGRDFDGDLTWRDVTELVERESIDMSEVEELAARAAAPQQAPDEPKHKASSAKFSNSSTGSSTPSPRLAPTLPRARTHTPRPHLWKSVSSSTTLSSSLRNGALRMRTSWRRVSSLKTTLTSSSVISTRTSLSAMLRRICSRGRASGTMSF</sequence>
<name>A0A4Y7SS54_COPMI</name>
<feature type="region of interest" description="Disordered" evidence="1">
    <location>
        <begin position="96"/>
        <end position="156"/>
    </location>
</feature>
<evidence type="ECO:0000256" key="2">
    <source>
        <dbReference type="SAM" id="SignalP"/>
    </source>
</evidence>
<keyword evidence="4" id="KW-1185">Reference proteome</keyword>
<evidence type="ECO:0000313" key="4">
    <source>
        <dbReference type="Proteomes" id="UP000298030"/>
    </source>
</evidence>